<dbReference type="InterPro" id="IPR001206">
    <property type="entry name" value="Diacylglycerol_kinase_cat_dom"/>
</dbReference>
<gene>
    <name evidence="8" type="ORF">H7J73_19925</name>
</gene>
<dbReference type="RefSeq" id="WP_264069397.1">
    <property type="nucleotide sequence ID" value="NZ_JACKTY010000032.1"/>
</dbReference>
<evidence type="ECO:0000256" key="2">
    <source>
        <dbReference type="ARBA" id="ARBA00022475"/>
    </source>
</evidence>
<keyword evidence="3" id="KW-0812">Transmembrane</keyword>
<evidence type="ECO:0000313" key="9">
    <source>
        <dbReference type="Proteomes" id="UP001526201"/>
    </source>
</evidence>
<dbReference type="InterPro" id="IPR016064">
    <property type="entry name" value="NAD/diacylglycerol_kinase_sf"/>
</dbReference>
<dbReference type="SMART" id="SM00046">
    <property type="entry name" value="DAGKc"/>
    <property type="match status" value="1"/>
</dbReference>
<dbReference type="InterPro" id="IPR000326">
    <property type="entry name" value="PAP2/HPO"/>
</dbReference>
<comment type="subcellular location">
    <subcellularLocation>
        <location evidence="1">Cell membrane</location>
        <topology evidence="1">Multi-pass membrane protein</topology>
    </subcellularLocation>
</comment>
<dbReference type="Gene3D" id="2.60.200.40">
    <property type="match status" value="1"/>
</dbReference>
<dbReference type="PANTHER" id="PTHR14969:SF62">
    <property type="entry name" value="DECAPRENYLPHOSPHORYL-5-PHOSPHORIBOSE PHOSPHATASE RV3807C-RELATED"/>
    <property type="match status" value="1"/>
</dbReference>
<evidence type="ECO:0000256" key="6">
    <source>
        <dbReference type="ARBA" id="ARBA00023136"/>
    </source>
</evidence>
<dbReference type="PROSITE" id="PS50146">
    <property type="entry name" value="DAGK"/>
    <property type="match status" value="1"/>
</dbReference>
<dbReference type="InterPro" id="IPR017438">
    <property type="entry name" value="ATP-NAD_kinase_N"/>
</dbReference>
<name>A0ABT3CFJ1_9MYCO</name>
<reference evidence="8 9" key="1">
    <citation type="journal article" date="2022" name="BMC Genomics">
        <title>Comparative genome analysis of mycobacteria focusing on tRNA and non-coding RNA.</title>
        <authorList>
            <person name="Behra P.R.K."/>
            <person name="Pettersson B.M.F."/>
            <person name="Ramesh M."/>
            <person name="Das S."/>
            <person name="Dasgupta S."/>
            <person name="Kirsebom L.A."/>
        </authorList>
    </citation>
    <scope>NUCLEOTIDE SEQUENCE [LARGE SCALE GENOMIC DNA]</scope>
    <source>
        <strain evidence="8 9">DSM 44078</strain>
    </source>
</reference>
<evidence type="ECO:0000313" key="8">
    <source>
        <dbReference type="EMBL" id="MCV7228284.1"/>
    </source>
</evidence>
<evidence type="ECO:0000256" key="5">
    <source>
        <dbReference type="ARBA" id="ARBA00022989"/>
    </source>
</evidence>
<dbReference type="SUPFAM" id="SSF48317">
    <property type="entry name" value="Acid phosphatase/Vanadium-dependent haloperoxidase"/>
    <property type="match status" value="1"/>
</dbReference>
<dbReference type="InterPro" id="IPR036938">
    <property type="entry name" value="PAP2/HPO_sf"/>
</dbReference>
<dbReference type="Gene3D" id="3.40.50.10330">
    <property type="entry name" value="Probable inorganic polyphosphate/atp-NAD kinase, domain 1"/>
    <property type="match status" value="1"/>
</dbReference>
<dbReference type="SUPFAM" id="SSF111331">
    <property type="entry name" value="NAD kinase/diacylglycerol kinase-like"/>
    <property type="match status" value="1"/>
</dbReference>
<keyword evidence="4" id="KW-0378">Hydrolase</keyword>
<feature type="domain" description="DAGKc" evidence="7">
    <location>
        <begin position="209"/>
        <end position="333"/>
    </location>
</feature>
<proteinExistence type="predicted"/>
<keyword evidence="9" id="KW-1185">Reference proteome</keyword>
<dbReference type="SMART" id="SM00014">
    <property type="entry name" value="acidPPc"/>
    <property type="match status" value="1"/>
</dbReference>
<dbReference type="EMBL" id="JACKTY010000032">
    <property type="protein sequence ID" value="MCV7228284.1"/>
    <property type="molecule type" value="Genomic_DNA"/>
</dbReference>
<sequence length="496" mass="53019">MNRWPRRRNQGFRQITHGLGTLDREVFEAIAESDTPLLDSAMPPLTRAADHSKLWFAIAAALMASKRPAMQRGAVRGVLSLGITSLFTNQLAKRLWTRPRPARTSVPLARQIRHFPTSNSLPSGHSASAAAFAVGVGLESPPAGFALALLAGLVGLSRVATGAHYPGDVIAGFGIGAGVAVLGGRLVPPIVEARLPVTEPLTVDTPKRPTGKGVVVIINPASGSGTGARVLDEVRDALPDAEIIELGPDDEPEAMLRDAAGRAEVLAIGGGDGTVSTAAGVAADAKLPLAVFPAGTFNHFAKDLGCDTVGKTVAAIRNGTVSCVDLVCLNHEFIVVNTASIGAYPLFVQTREKLEKKIGKPLAGVYAMLHTLRHDSPVRIRYDNKTLQTSLFFVGNSIYLPPGFAPSRRTRMDDGLIDVRFLETGRKFARTRILGALAFGRLPRSPLYHELQVPEFSFTSLDGPISVARDGEVGHEFENISFTTRYRGLPVYRPLR</sequence>
<dbReference type="Gene3D" id="1.20.144.10">
    <property type="entry name" value="Phosphatidic acid phosphatase type 2/haloperoxidase"/>
    <property type="match status" value="1"/>
</dbReference>
<organism evidence="8 9">
    <name type="scientific">Mycolicibacterium komossense</name>
    <dbReference type="NCBI Taxonomy" id="1779"/>
    <lineage>
        <taxon>Bacteria</taxon>
        <taxon>Bacillati</taxon>
        <taxon>Actinomycetota</taxon>
        <taxon>Actinomycetes</taxon>
        <taxon>Mycobacteriales</taxon>
        <taxon>Mycobacteriaceae</taxon>
        <taxon>Mycolicibacterium</taxon>
    </lineage>
</organism>
<dbReference type="Pfam" id="PF00781">
    <property type="entry name" value="DAGK_cat"/>
    <property type="match status" value="1"/>
</dbReference>
<dbReference type="Proteomes" id="UP001526201">
    <property type="component" value="Unassembled WGS sequence"/>
</dbReference>
<evidence type="ECO:0000256" key="1">
    <source>
        <dbReference type="ARBA" id="ARBA00004651"/>
    </source>
</evidence>
<dbReference type="PANTHER" id="PTHR14969">
    <property type="entry name" value="SPHINGOSINE-1-PHOSPHATE PHOSPHOHYDROLASE"/>
    <property type="match status" value="1"/>
</dbReference>
<keyword evidence="5" id="KW-1133">Transmembrane helix</keyword>
<evidence type="ECO:0000259" key="7">
    <source>
        <dbReference type="PROSITE" id="PS50146"/>
    </source>
</evidence>
<evidence type="ECO:0000256" key="3">
    <source>
        <dbReference type="ARBA" id="ARBA00022692"/>
    </source>
</evidence>
<evidence type="ECO:0000256" key="4">
    <source>
        <dbReference type="ARBA" id="ARBA00022801"/>
    </source>
</evidence>
<accession>A0ABT3CFJ1</accession>
<dbReference type="CDD" id="cd01610">
    <property type="entry name" value="PAP2_like"/>
    <property type="match status" value="1"/>
</dbReference>
<protein>
    <submittedName>
        <fullName evidence="8">Phosphatase PAP2 family protein</fullName>
    </submittedName>
</protein>
<dbReference type="Pfam" id="PF01569">
    <property type="entry name" value="PAP2"/>
    <property type="match status" value="1"/>
</dbReference>
<keyword evidence="2" id="KW-1003">Cell membrane</keyword>
<comment type="caution">
    <text evidence="8">The sequence shown here is derived from an EMBL/GenBank/DDBJ whole genome shotgun (WGS) entry which is preliminary data.</text>
</comment>
<keyword evidence="6" id="KW-0472">Membrane</keyword>